<keyword evidence="6 9" id="KW-0732">Signal</keyword>
<comment type="similarity">
    <text evidence="3">Belongs to the PstS family.</text>
</comment>
<feature type="domain" description="PBP" evidence="10">
    <location>
        <begin position="30"/>
        <end position="155"/>
    </location>
</feature>
<evidence type="ECO:0000256" key="8">
    <source>
        <dbReference type="ARBA" id="ARBA00023288"/>
    </source>
</evidence>
<reference evidence="11 12" key="2">
    <citation type="submission" date="2018-02" db="EMBL/GenBank/DDBJ databases">
        <title>Whole genome sequencing analysis of Streptococcus pluranimalium isolated from cattle infected mastitis in China.</title>
        <authorList>
            <person name="Zhang J.-R."/>
            <person name="Hu G.-Z."/>
        </authorList>
    </citation>
    <scope>NUCLEOTIDE SEQUENCE [LARGE SCALE GENOMIC DNA]</scope>
    <source>
        <strain evidence="11 12">TH11417</strain>
    </source>
</reference>
<name>A0A2L0D520_9STRE</name>
<gene>
    <name evidence="11" type="ORF">C0J00_07085</name>
</gene>
<comment type="subcellular location">
    <subcellularLocation>
        <location evidence="2">Cell membrane</location>
        <topology evidence="2">Lipid-anchor</topology>
    </subcellularLocation>
</comment>
<dbReference type="KEGG" id="splr:C0J00_07085"/>
<dbReference type="PANTHER" id="PTHR30570:SF1">
    <property type="entry name" value="PHOSPHATE-BINDING PROTEIN PSTS"/>
    <property type="match status" value="1"/>
</dbReference>
<dbReference type="GeneID" id="98393673"/>
<dbReference type="GO" id="GO:0005886">
    <property type="term" value="C:plasma membrane"/>
    <property type="evidence" value="ECO:0007669"/>
    <property type="project" value="UniProtKB-SubCell"/>
</dbReference>
<comment type="subunit">
    <text evidence="4">The complex is composed of two ATP-binding proteins (PstB), two transmembrane proteins (PstC and PstA) and a solute-binding protein (PstS).</text>
</comment>
<accession>A0A2L0D520</accession>
<keyword evidence="5" id="KW-0592">Phosphate transport</keyword>
<feature type="signal peptide" evidence="9">
    <location>
        <begin position="1"/>
        <end position="27"/>
    </location>
</feature>
<dbReference type="AlphaFoldDB" id="A0A2L0D520"/>
<keyword evidence="7" id="KW-0564">Palmitate</keyword>
<sequence>MKMKKMMTLAGLSLAGFALVACGNNNAGSGSSAGGAIEVVSREDGSGTRGAFTEITGVLEEKDGKEVDNTSKKAIIQNNTEGVLSTVSGNPAAIGYISLGSLNDNVKALDVEGVEASSETVLDGEYKLQRPFNIVWSDDLSELGKDFISYIHSEEGQKVVTDNKFIEAKTETTPYSGGGKSGKLSLVGSTSVAPLIEKLVEAYKKENPDVTIDITANGSSAGITAAQEKTADIGMVSRELTPEESKDMQHDAIALDGIALVVNKENKVNDVDMSQIKDIYTGKITEWSEVENK</sequence>
<dbReference type="GO" id="GO:0006817">
    <property type="term" value="P:phosphate ion transport"/>
    <property type="evidence" value="ECO:0007669"/>
    <property type="project" value="UniProtKB-KW"/>
</dbReference>
<dbReference type="Proteomes" id="UP000238956">
    <property type="component" value="Chromosome"/>
</dbReference>
<dbReference type="Gene3D" id="3.40.190.10">
    <property type="entry name" value="Periplasmic binding protein-like II"/>
    <property type="match status" value="2"/>
</dbReference>
<dbReference type="Pfam" id="PF12849">
    <property type="entry name" value="PBP_like_2"/>
    <property type="match status" value="2"/>
</dbReference>
<protein>
    <submittedName>
        <fullName evidence="11">Phosphate ABC transporter substrate-binding protein</fullName>
    </submittedName>
</protein>
<evidence type="ECO:0000256" key="3">
    <source>
        <dbReference type="ARBA" id="ARBA00008725"/>
    </source>
</evidence>
<dbReference type="PROSITE" id="PS51257">
    <property type="entry name" value="PROKAR_LIPOPROTEIN"/>
    <property type="match status" value="1"/>
</dbReference>
<dbReference type="InterPro" id="IPR050811">
    <property type="entry name" value="Phosphate_ABC_transporter"/>
</dbReference>
<evidence type="ECO:0000313" key="12">
    <source>
        <dbReference type="Proteomes" id="UP000238956"/>
    </source>
</evidence>
<evidence type="ECO:0000256" key="5">
    <source>
        <dbReference type="ARBA" id="ARBA00022592"/>
    </source>
</evidence>
<evidence type="ECO:0000256" key="9">
    <source>
        <dbReference type="SAM" id="SignalP"/>
    </source>
</evidence>
<keyword evidence="12" id="KW-1185">Reference proteome</keyword>
<evidence type="ECO:0000256" key="2">
    <source>
        <dbReference type="ARBA" id="ARBA00004193"/>
    </source>
</evidence>
<dbReference type="RefSeq" id="WP_104968217.1">
    <property type="nucleotide sequence ID" value="NZ_CP025536.1"/>
</dbReference>
<evidence type="ECO:0000256" key="7">
    <source>
        <dbReference type="ARBA" id="ARBA00023139"/>
    </source>
</evidence>
<organism evidence="11 12">
    <name type="scientific">Streptococcus pluranimalium</name>
    <dbReference type="NCBI Taxonomy" id="82348"/>
    <lineage>
        <taxon>Bacteria</taxon>
        <taxon>Bacillati</taxon>
        <taxon>Bacillota</taxon>
        <taxon>Bacilli</taxon>
        <taxon>Lactobacillales</taxon>
        <taxon>Streptococcaceae</taxon>
        <taxon>Streptococcus</taxon>
    </lineage>
</organism>
<dbReference type="SUPFAM" id="SSF53850">
    <property type="entry name" value="Periplasmic binding protein-like II"/>
    <property type="match status" value="2"/>
</dbReference>
<evidence type="ECO:0000256" key="6">
    <source>
        <dbReference type="ARBA" id="ARBA00022729"/>
    </source>
</evidence>
<dbReference type="EMBL" id="CP025536">
    <property type="protein sequence ID" value="AUW96895.1"/>
    <property type="molecule type" value="Genomic_DNA"/>
</dbReference>
<dbReference type="PANTHER" id="PTHR30570">
    <property type="entry name" value="PERIPLASMIC PHOSPHATE BINDING COMPONENT OF PHOSPHATE ABC TRANSPORTER"/>
    <property type="match status" value="1"/>
</dbReference>
<evidence type="ECO:0000256" key="1">
    <source>
        <dbReference type="ARBA" id="ARBA00002841"/>
    </source>
</evidence>
<reference evidence="11 12" key="1">
    <citation type="submission" date="2017-12" db="EMBL/GenBank/DDBJ databases">
        <authorList>
            <person name="Hurst M.R.H."/>
        </authorList>
    </citation>
    <scope>NUCLEOTIDE SEQUENCE [LARGE SCALE GENOMIC DNA]</scope>
    <source>
        <strain evidence="11 12">TH11417</strain>
    </source>
</reference>
<dbReference type="InterPro" id="IPR024370">
    <property type="entry name" value="PBP_domain"/>
</dbReference>
<proteinExistence type="inferred from homology"/>
<feature type="chain" id="PRO_5014979315" evidence="9">
    <location>
        <begin position="28"/>
        <end position="293"/>
    </location>
</feature>
<evidence type="ECO:0000313" key="11">
    <source>
        <dbReference type="EMBL" id="AUW96895.1"/>
    </source>
</evidence>
<dbReference type="OrthoDB" id="9790048at2"/>
<comment type="function">
    <text evidence="1">Part of the ABC transporter complex PstSACB involved in phosphate import.</text>
</comment>
<keyword evidence="8" id="KW-0449">Lipoprotein</keyword>
<keyword evidence="5" id="KW-0813">Transport</keyword>
<evidence type="ECO:0000259" key="10">
    <source>
        <dbReference type="Pfam" id="PF12849"/>
    </source>
</evidence>
<feature type="domain" description="PBP" evidence="10">
    <location>
        <begin position="176"/>
        <end position="289"/>
    </location>
</feature>
<evidence type="ECO:0000256" key="4">
    <source>
        <dbReference type="ARBA" id="ARBA00011529"/>
    </source>
</evidence>